<dbReference type="Proteomes" id="UP000186922">
    <property type="component" value="Unassembled WGS sequence"/>
</dbReference>
<sequence length="290" mass="32879">MVLAFKLPGRPEMRRISCACHMLNTIYQNFINQKPRSVFLMPAVARPVLDLIKKCKVLVTHCKQAYLVRELSVAPVQACETRWKTTVDMLDSIVRVYGEPEGILFRRDETDKLPASLEFMKAIVDMLRPLKKLTLALSYSSSPTIHLVVPHFFRIKKERVTAPELDDMEEYKALEAFRVHACRVVEAKLTIEDVHKTAVFLNPPMKKLLMFTPEEQRSVLQAGRKELAAMGGSLVATTSTAYHGKGLDMDPEFHEYTQYADVGPSARSLDEVNVYLSMPPPPSTKPLFEI</sequence>
<proteinExistence type="predicted"/>
<dbReference type="SUPFAM" id="SSF53098">
    <property type="entry name" value="Ribonuclease H-like"/>
    <property type="match status" value="1"/>
</dbReference>
<evidence type="ECO:0008006" key="3">
    <source>
        <dbReference type="Google" id="ProtNLM"/>
    </source>
</evidence>
<gene>
    <name evidence="1" type="primary">RvY_18780</name>
    <name evidence="1" type="synonym">RvY_18780.1</name>
    <name evidence="1" type="ORF">RvY_18780-1</name>
</gene>
<dbReference type="InterPro" id="IPR012337">
    <property type="entry name" value="RNaseH-like_sf"/>
</dbReference>
<dbReference type="EMBL" id="BDGG01000021">
    <property type="protein sequence ID" value="GAV09204.1"/>
    <property type="molecule type" value="Genomic_DNA"/>
</dbReference>
<comment type="caution">
    <text evidence="1">The sequence shown here is derived from an EMBL/GenBank/DDBJ whole genome shotgun (WGS) entry which is preliminary data.</text>
</comment>
<evidence type="ECO:0000313" key="2">
    <source>
        <dbReference type="Proteomes" id="UP000186922"/>
    </source>
</evidence>
<evidence type="ECO:0000313" key="1">
    <source>
        <dbReference type="EMBL" id="GAV09204.1"/>
    </source>
</evidence>
<dbReference type="AlphaFoldDB" id="A0A1D1WB37"/>
<dbReference type="OrthoDB" id="2438421at2759"/>
<reference evidence="1 2" key="1">
    <citation type="journal article" date="2016" name="Nat. Commun.">
        <title>Extremotolerant tardigrade genome and improved radiotolerance of human cultured cells by tardigrade-unique protein.</title>
        <authorList>
            <person name="Hashimoto T."/>
            <person name="Horikawa D.D."/>
            <person name="Saito Y."/>
            <person name="Kuwahara H."/>
            <person name="Kozuka-Hata H."/>
            <person name="Shin-I T."/>
            <person name="Minakuchi Y."/>
            <person name="Ohishi K."/>
            <person name="Motoyama A."/>
            <person name="Aizu T."/>
            <person name="Enomoto A."/>
            <person name="Kondo K."/>
            <person name="Tanaka S."/>
            <person name="Hara Y."/>
            <person name="Koshikawa S."/>
            <person name="Sagara H."/>
            <person name="Miura T."/>
            <person name="Yokobori S."/>
            <person name="Miyagawa K."/>
            <person name="Suzuki Y."/>
            <person name="Kubo T."/>
            <person name="Oyama M."/>
            <person name="Kohara Y."/>
            <person name="Fujiyama A."/>
            <person name="Arakawa K."/>
            <person name="Katayama T."/>
            <person name="Toyoda A."/>
            <person name="Kunieda T."/>
        </authorList>
    </citation>
    <scope>NUCLEOTIDE SEQUENCE [LARGE SCALE GENOMIC DNA]</scope>
    <source>
        <strain evidence="1 2">YOKOZUNA-1</strain>
    </source>
</reference>
<protein>
    <recommendedName>
        <fullName evidence="3">HAT C-terminal dimerisation domain-containing protein</fullName>
    </recommendedName>
</protein>
<keyword evidence="2" id="KW-1185">Reference proteome</keyword>
<organism evidence="1 2">
    <name type="scientific">Ramazzottius varieornatus</name>
    <name type="common">Water bear</name>
    <name type="synonym">Tardigrade</name>
    <dbReference type="NCBI Taxonomy" id="947166"/>
    <lineage>
        <taxon>Eukaryota</taxon>
        <taxon>Metazoa</taxon>
        <taxon>Ecdysozoa</taxon>
        <taxon>Tardigrada</taxon>
        <taxon>Eutardigrada</taxon>
        <taxon>Parachela</taxon>
        <taxon>Hypsibioidea</taxon>
        <taxon>Ramazzottiidae</taxon>
        <taxon>Ramazzottius</taxon>
    </lineage>
</organism>
<accession>A0A1D1WB37</accession>
<name>A0A1D1WB37_RAMVA</name>